<dbReference type="PANTHER" id="PTHR33064:SF37">
    <property type="entry name" value="RIBONUCLEASE H"/>
    <property type="match status" value="1"/>
</dbReference>
<gene>
    <name evidence="2" type="primary">LOC107809908</name>
</gene>
<dbReference type="STRING" id="4097.A0A1S4BMG7"/>
<dbReference type="OMA" id="SFKWSHA"/>
<name>A0A1S4BMG7_TOBAC</name>
<protein>
    <submittedName>
        <fullName evidence="2">Uncharacterized mitochondrial protein AtMg00860-like</fullName>
    </submittedName>
</protein>
<sequence>MRKHQLFAKQSKYFFGVPRIEYLGHFITKEGVLTDSQKVKTMKNWLLLNTIKQLRGVPGLAGYYKRFIRGIEVISMPLTDLLKKDSFKWSHAASKAFEQLKITLTRAPVLELLDPNKTFIVETDTSGQGIADVLM</sequence>
<dbReference type="FunFam" id="3.30.70.270:FF:000020">
    <property type="entry name" value="Transposon Tf2-6 polyprotein-like Protein"/>
    <property type="match status" value="1"/>
</dbReference>
<dbReference type="InterPro" id="IPR043128">
    <property type="entry name" value="Rev_trsase/Diguanyl_cyclase"/>
</dbReference>
<dbReference type="InterPro" id="IPR041577">
    <property type="entry name" value="RT_RNaseH_2"/>
</dbReference>
<dbReference type="OrthoDB" id="1702342at2759"/>
<feature type="domain" description="Reverse transcriptase/retrotransposon-derived protein RNase H-like" evidence="1">
    <location>
        <begin position="89"/>
        <end position="135"/>
    </location>
</feature>
<dbReference type="PaxDb" id="4097-A0A1S4BMG7"/>
<dbReference type="InterPro" id="IPR051320">
    <property type="entry name" value="Viral_Replic_Matur_Polypro"/>
</dbReference>
<organism evidence="2">
    <name type="scientific">Nicotiana tabacum</name>
    <name type="common">Common tobacco</name>
    <dbReference type="NCBI Taxonomy" id="4097"/>
    <lineage>
        <taxon>Eukaryota</taxon>
        <taxon>Viridiplantae</taxon>
        <taxon>Streptophyta</taxon>
        <taxon>Embryophyta</taxon>
        <taxon>Tracheophyta</taxon>
        <taxon>Spermatophyta</taxon>
        <taxon>Magnoliopsida</taxon>
        <taxon>eudicotyledons</taxon>
        <taxon>Gunneridae</taxon>
        <taxon>Pentapetalae</taxon>
        <taxon>asterids</taxon>
        <taxon>lamiids</taxon>
        <taxon>Solanales</taxon>
        <taxon>Solanaceae</taxon>
        <taxon>Nicotianoideae</taxon>
        <taxon>Nicotianeae</taxon>
        <taxon>Nicotiana</taxon>
    </lineage>
</organism>
<dbReference type="PANTHER" id="PTHR33064">
    <property type="entry name" value="POL PROTEIN"/>
    <property type="match status" value="1"/>
</dbReference>
<proteinExistence type="predicted"/>
<accession>A0A1S4BMG7</accession>
<dbReference type="KEGG" id="nta:107809908"/>
<evidence type="ECO:0000313" key="2">
    <source>
        <dbReference type="RefSeq" id="XP_016490091.1"/>
    </source>
</evidence>
<dbReference type="RefSeq" id="XP_016490091.1">
    <property type="nucleotide sequence ID" value="XM_016634605.1"/>
</dbReference>
<dbReference type="InterPro" id="IPR043502">
    <property type="entry name" value="DNA/RNA_pol_sf"/>
</dbReference>
<reference evidence="2" key="1">
    <citation type="submission" date="2025-08" db="UniProtKB">
        <authorList>
            <consortium name="RefSeq"/>
        </authorList>
    </citation>
    <scope>IDENTIFICATION</scope>
</reference>
<dbReference type="Pfam" id="PF17919">
    <property type="entry name" value="RT_RNaseH_2"/>
    <property type="match status" value="1"/>
</dbReference>
<dbReference type="SUPFAM" id="SSF56672">
    <property type="entry name" value="DNA/RNA polymerases"/>
    <property type="match status" value="1"/>
</dbReference>
<dbReference type="SMR" id="A0A1S4BMG7"/>
<dbReference type="AlphaFoldDB" id="A0A1S4BMG7"/>
<dbReference type="Gene3D" id="3.30.70.270">
    <property type="match status" value="1"/>
</dbReference>
<evidence type="ECO:0000259" key="1">
    <source>
        <dbReference type="Pfam" id="PF17919"/>
    </source>
</evidence>